<evidence type="ECO:0000259" key="2">
    <source>
        <dbReference type="Pfam" id="PF17803"/>
    </source>
</evidence>
<proteinExistence type="predicted"/>
<feature type="signal peptide" evidence="1">
    <location>
        <begin position="1"/>
        <end position="29"/>
    </location>
</feature>
<dbReference type="InterPro" id="IPR040853">
    <property type="entry name" value="RapA2_cadherin-like"/>
</dbReference>
<gene>
    <name evidence="3" type="ORF">JAZ04_02245</name>
</gene>
<dbReference type="EMBL" id="JAEPDI010000001">
    <property type="protein sequence ID" value="MCG7937666.1"/>
    <property type="molecule type" value="Genomic_DNA"/>
</dbReference>
<dbReference type="Pfam" id="PF17803">
    <property type="entry name" value="Cadherin_4"/>
    <property type="match status" value="1"/>
</dbReference>
<name>A0A9E4MYB4_9GAMM</name>
<dbReference type="Proteomes" id="UP000886687">
    <property type="component" value="Unassembled WGS sequence"/>
</dbReference>
<evidence type="ECO:0000313" key="3">
    <source>
        <dbReference type="EMBL" id="MCG7937666.1"/>
    </source>
</evidence>
<feature type="chain" id="PRO_5039637956" evidence="1">
    <location>
        <begin position="30"/>
        <end position="1084"/>
    </location>
</feature>
<comment type="caution">
    <text evidence="3">The sequence shown here is derived from an EMBL/GenBank/DDBJ whole genome shotgun (WGS) entry which is preliminary data.</text>
</comment>
<dbReference type="InterPro" id="IPR008972">
    <property type="entry name" value="Cupredoxin"/>
</dbReference>
<evidence type="ECO:0000313" key="4">
    <source>
        <dbReference type="Proteomes" id="UP000886687"/>
    </source>
</evidence>
<organism evidence="3 4">
    <name type="scientific">Candidatus Thiodiazotropha lotti</name>
    <dbReference type="NCBI Taxonomy" id="2792787"/>
    <lineage>
        <taxon>Bacteria</taxon>
        <taxon>Pseudomonadati</taxon>
        <taxon>Pseudomonadota</taxon>
        <taxon>Gammaproteobacteria</taxon>
        <taxon>Chromatiales</taxon>
        <taxon>Sedimenticolaceae</taxon>
        <taxon>Candidatus Thiodiazotropha</taxon>
    </lineage>
</organism>
<protein>
    <submittedName>
        <fullName evidence="3">Ig-like domain-containing protein</fullName>
    </submittedName>
</protein>
<dbReference type="SUPFAM" id="SSF49503">
    <property type="entry name" value="Cupredoxins"/>
    <property type="match status" value="1"/>
</dbReference>
<accession>A0A9E4MYB4</accession>
<sequence>MKRSTTMKQTLKPIVVACALALGAGQANALDVYLIAKSFTQDLPLSGGGTQPTTMWGYALDDIGSPGACYNAGNPADAACTGATATAPGPRITIDPADPVLNIYLTNLLDEPTSIVIPGQQLPLMGPTWDDGTTGGRTNLTQKVRSYGVEAAANGGTQVYSWAGTNAIANSGTLMYHTGTWPQKQLYMGLAGVITKDADVGNVLYDHDGIPASGDEVTYANELILFYHDVDTDFNANVVAGTLDTAIHRHPGWYMINGQSYQTSFPDILYGEDGVTPLTTAGPTLLRFVSAASEKHVPVLQGLYGTIHAEDGIPYTYEDGTGIHTAPRQQYSVGLPPLKTKDVIVQPTFGGTYAVYDGNGNMTNPSDPGDFFQGDEIGGMIRKLGFNLGVGGNQPPIANADPITIQIPEVVSADTSYQVIETINVLANDLDPDNDALILGATTIVGDVFSIPGLIMSLDCLGGGTSCDLTVDSALPPTVLGGETAQYTYEITTAVNTTPVAGNIDLTVEVNAAPVLAAAPQIVVTTDDLVADVATINLADLVADATDATTGDTVSVSDTPPVAIAAAPATTATLTCNYGAGTCSIDFTGIAAPHQLNLDFTMTDGLNVVEGQSATVSLAFPGATLFDDATTLDQVGALDLDANDVNLPATYGLALASAPTAGGTATVEDDGTFTYTPPAGTFTGDSFTYCLTAAPLDDTCLATPPAATVTIDPAPASGLIAVGGKTYTTDEDAVLDVLAANGLLIGESPINGGTLAVVVDSAPTCANTAAGSFTYDGTTGEFHYEPLLDWNSINPPVDDGDACTLNDTAGARGADTIVYHLEETYNDGGNLVTISSNTVTAEITVNPVNDAPVAVNDTFYVQDASTAVLDGQGEPISMTFSVAAAGVLLNDTDLENDGLLATEVNDPGNLDPALGIDGSMPSFAIDPTAVGILTSVEYEASDLMAQSNIATADIVRQVSVTRASYLQRGTAGAGNDRWRLRGVVDTTIPTTGTAQGVRVYLVRVDINGTPSPRVEIVPTATGNNNGRIRSVGGQHVWGINVNGVGNNRPEVELPDGNDYLEIEVVDLATYPEAVYNNVPFDIEP</sequence>
<keyword evidence="1" id="KW-0732">Signal</keyword>
<dbReference type="AlphaFoldDB" id="A0A9E4MYB4"/>
<evidence type="ECO:0000256" key="1">
    <source>
        <dbReference type="SAM" id="SignalP"/>
    </source>
</evidence>
<dbReference type="Pfam" id="PF17963">
    <property type="entry name" value="Big_9"/>
    <property type="match status" value="1"/>
</dbReference>
<reference evidence="3" key="1">
    <citation type="journal article" date="2021" name="Proc. Natl. Acad. Sci. U.S.A.">
        <title>Global biogeography of chemosynthetic symbionts reveals both localized and globally distributed symbiont groups. .</title>
        <authorList>
            <person name="Osvatic J.T."/>
            <person name="Wilkins L.G.E."/>
            <person name="Leibrecht L."/>
            <person name="Leray M."/>
            <person name="Zauner S."/>
            <person name="Polzin J."/>
            <person name="Camacho Y."/>
            <person name="Gros O."/>
            <person name="van Gils J.A."/>
            <person name="Eisen J.A."/>
            <person name="Petersen J.M."/>
            <person name="Yuen B."/>
        </authorList>
    </citation>
    <scope>NUCLEOTIDE SEQUENCE</scope>
    <source>
        <strain evidence="3">MAGL173</strain>
    </source>
</reference>
<feature type="domain" description="RapA2 cadherin-like" evidence="2">
    <location>
        <begin position="840"/>
        <end position="908"/>
    </location>
</feature>
<dbReference type="Gene3D" id="2.60.40.420">
    <property type="entry name" value="Cupredoxins - blue copper proteins"/>
    <property type="match status" value="1"/>
</dbReference>